<dbReference type="RefSeq" id="WP_163472468.1">
    <property type="nucleotide sequence ID" value="NZ_JAAGWZ010000001.1"/>
</dbReference>
<proteinExistence type="predicted"/>
<dbReference type="AlphaFoldDB" id="A0A7C9TQU2"/>
<feature type="domain" description="ABC transporter" evidence="4">
    <location>
        <begin position="2"/>
        <end position="236"/>
    </location>
</feature>
<dbReference type="InterPro" id="IPR003439">
    <property type="entry name" value="ABC_transporter-like_ATP-bd"/>
</dbReference>
<dbReference type="InterPro" id="IPR051782">
    <property type="entry name" value="ABC_Transporter_VariousFunc"/>
</dbReference>
<keyword evidence="1" id="KW-0813">Transport</keyword>
<dbReference type="SUPFAM" id="SSF52540">
    <property type="entry name" value="P-loop containing nucleoside triphosphate hydrolases"/>
    <property type="match status" value="1"/>
</dbReference>
<dbReference type="PANTHER" id="PTHR42939">
    <property type="entry name" value="ABC TRANSPORTER ATP-BINDING PROTEIN ALBC-RELATED"/>
    <property type="match status" value="1"/>
</dbReference>
<sequence>MLQIRDLHVRLGAFELGPVDVDVEHGAVLSLIGTNGSGKSTLIRSVLGLLPRSGGTATWHGHSVPERRPEVLSTIGYMTDSNKDLLAEFTAREFWNYCRLASERARGDRLPDALTHAERYASLIGLPIYDDRPLSALSLGNSRKAQLIGALIGDPDLLFLDESFIGLDFIAARAVEELLVTLRAEGRTIIASSHDLDLAGRVADQVLVLHDGRVALNSSVSDLGGSGKLEGAVRRSLDQARALR</sequence>
<comment type="caution">
    <text evidence="5">The sequence shown here is derived from an EMBL/GenBank/DDBJ whole genome shotgun (WGS) entry which is preliminary data.</text>
</comment>
<evidence type="ECO:0000256" key="2">
    <source>
        <dbReference type="ARBA" id="ARBA00022741"/>
    </source>
</evidence>
<name>A0A7C9TQU2_9MICO</name>
<evidence type="ECO:0000256" key="3">
    <source>
        <dbReference type="ARBA" id="ARBA00022840"/>
    </source>
</evidence>
<gene>
    <name evidence="5" type="ORF">G3T37_05795</name>
</gene>
<evidence type="ECO:0000313" key="6">
    <source>
        <dbReference type="Proteomes" id="UP000479756"/>
    </source>
</evidence>
<dbReference type="PANTHER" id="PTHR42939:SF1">
    <property type="entry name" value="ABC TRANSPORTER ATP-BINDING PROTEIN ALBC-RELATED"/>
    <property type="match status" value="1"/>
</dbReference>
<protein>
    <submittedName>
        <fullName evidence="5">ABC transporter ATP-binding protein</fullName>
    </submittedName>
</protein>
<dbReference type="Gene3D" id="3.40.50.300">
    <property type="entry name" value="P-loop containing nucleotide triphosphate hydrolases"/>
    <property type="match status" value="1"/>
</dbReference>
<dbReference type="GO" id="GO:0005524">
    <property type="term" value="F:ATP binding"/>
    <property type="evidence" value="ECO:0007669"/>
    <property type="project" value="UniProtKB-KW"/>
</dbReference>
<organism evidence="5 6">
    <name type="scientific">Galbitalea soli</name>
    <dbReference type="NCBI Taxonomy" id="1268042"/>
    <lineage>
        <taxon>Bacteria</taxon>
        <taxon>Bacillati</taxon>
        <taxon>Actinomycetota</taxon>
        <taxon>Actinomycetes</taxon>
        <taxon>Micrococcales</taxon>
        <taxon>Microbacteriaceae</taxon>
        <taxon>Galbitalea</taxon>
    </lineage>
</organism>
<dbReference type="EMBL" id="JAAGWZ010000001">
    <property type="protein sequence ID" value="NEM90864.1"/>
    <property type="molecule type" value="Genomic_DNA"/>
</dbReference>
<keyword evidence="6" id="KW-1185">Reference proteome</keyword>
<dbReference type="PROSITE" id="PS00211">
    <property type="entry name" value="ABC_TRANSPORTER_1"/>
    <property type="match status" value="1"/>
</dbReference>
<keyword evidence="3 5" id="KW-0067">ATP-binding</keyword>
<evidence type="ECO:0000256" key="1">
    <source>
        <dbReference type="ARBA" id="ARBA00022448"/>
    </source>
</evidence>
<dbReference type="PROSITE" id="PS50893">
    <property type="entry name" value="ABC_TRANSPORTER_2"/>
    <property type="match status" value="1"/>
</dbReference>
<dbReference type="GO" id="GO:0016887">
    <property type="term" value="F:ATP hydrolysis activity"/>
    <property type="evidence" value="ECO:0007669"/>
    <property type="project" value="InterPro"/>
</dbReference>
<dbReference type="SMART" id="SM00382">
    <property type="entry name" value="AAA"/>
    <property type="match status" value="1"/>
</dbReference>
<dbReference type="InterPro" id="IPR017871">
    <property type="entry name" value="ABC_transporter-like_CS"/>
</dbReference>
<reference evidence="5 6" key="1">
    <citation type="journal article" date="2014" name="Int. J. Syst. Evol. Microbiol.">
        <title>Description of Galbitalea soli gen. nov., sp. nov., and Frondihabitans sucicola sp. nov.</title>
        <authorList>
            <person name="Kim S.J."/>
            <person name="Lim J.M."/>
            <person name="Ahn J.H."/>
            <person name="Weon H.Y."/>
            <person name="Hamada M."/>
            <person name="Suzuki K."/>
            <person name="Ahn T.Y."/>
            <person name="Kwon S.W."/>
        </authorList>
    </citation>
    <scope>NUCLEOTIDE SEQUENCE [LARGE SCALE GENOMIC DNA]</scope>
    <source>
        <strain evidence="5 6">NBRC 108727</strain>
    </source>
</reference>
<dbReference type="Pfam" id="PF00005">
    <property type="entry name" value="ABC_tran"/>
    <property type="match status" value="1"/>
</dbReference>
<dbReference type="CDD" id="cd03230">
    <property type="entry name" value="ABC_DR_subfamily_A"/>
    <property type="match status" value="1"/>
</dbReference>
<dbReference type="Proteomes" id="UP000479756">
    <property type="component" value="Unassembled WGS sequence"/>
</dbReference>
<evidence type="ECO:0000259" key="4">
    <source>
        <dbReference type="PROSITE" id="PS50893"/>
    </source>
</evidence>
<keyword evidence="2" id="KW-0547">Nucleotide-binding</keyword>
<accession>A0A7C9TQU2</accession>
<dbReference type="InterPro" id="IPR003593">
    <property type="entry name" value="AAA+_ATPase"/>
</dbReference>
<dbReference type="InterPro" id="IPR027417">
    <property type="entry name" value="P-loop_NTPase"/>
</dbReference>
<evidence type="ECO:0000313" key="5">
    <source>
        <dbReference type="EMBL" id="NEM90864.1"/>
    </source>
</evidence>